<gene>
    <name evidence="10" type="ORF">NE237_003553</name>
</gene>
<organism evidence="10 11">
    <name type="scientific">Protea cynaroides</name>
    <dbReference type="NCBI Taxonomy" id="273540"/>
    <lineage>
        <taxon>Eukaryota</taxon>
        <taxon>Viridiplantae</taxon>
        <taxon>Streptophyta</taxon>
        <taxon>Embryophyta</taxon>
        <taxon>Tracheophyta</taxon>
        <taxon>Spermatophyta</taxon>
        <taxon>Magnoliopsida</taxon>
        <taxon>Proteales</taxon>
        <taxon>Proteaceae</taxon>
        <taxon>Protea</taxon>
    </lineage>
</organism>
<keyword evidence="8" id="KW-0732">Signal</keyword>
<keyword evidence="11" id="KW-1185">Reference proteome</keyword>
<feature type="signal peptide" evidence="8">
    <location>
        <begin position="1"/>
        <end position="24"/>
    </location>
</feature>
<dbReference type="EMBL" id="JAMYWD010000005">
    <property type="protein sequence ID" value="KAJ4970454.1"/>
    <property type="molecule type" value="Genomic_DNA"/>
</dbReference>
<evidence type="ECO:0000256" key="6">
    <source>
        <dbReference type="ARBA" id="ARBA00047928"/>
    </source>
</evidence>
<name>A0A9Q0QSU6_9MAGN</name>
<proteinExistence type="inferred from homology"/>
<dbReference type="GO" id="GO:0045490">
    <property type="term" value="P:pectin catabolic process"/>
    <property type="evidence" value="ECO:0007669"/>
    <property type="project" value="UniProtKB-UniRule"/>
</dbReference>
<dbReference type="PANTHER" id="PTHR31321:SF33">
    <property type="entry name" value="PECTINESTERASE 8-RELATED"/>
    <property type="match status" value="1"/>
</dbReference>
<dbReference type="GO" id="GO:0030599">
    <property type="term" value="F:pectinesterase activity"/>
    <property type="evidence" value="ECO:0007669"/>
    <property type="project" value="UniProtKB-UniRule"/>
</dbReference>
<comment type="caution">
    <text evidence="10">The sequence shown here is derived from an EMBL/GenBank/DDBJ whole genome shotgun (WGS) entry which is preliminary data.</text>
</comment>
<comment type="catalytic activity">
    <reaction evidence="6 8">
        <text>[(1-&gt;4)-alpha-D-galacturonosyl methyl ester](n) + n H2O = [(1-&gt;4)-alpha-D-galacturonosyl](n) + n methanol + n H(+)</text>
        <dbReference type="Rhea" id="RHEA:22380"/>
        <dbReference type="Rhea" id="RHEA-COMP:14570"/>
        <dbReference type="Rhea" id="RHEA-COMP:14573"/>
        <dbReference type="ChEBI" id="CHEBI:15377"/>
        <dbReference type="ChEBI" id="CHEBI:15378"/>
        <dbReference type="ChEBI" id="CHEBI:17790"/>
        <dbReference type="ChEBI" id="CHEBI:140522"/>
        <dbReference type="ChEBI" id="CHEBI:140523"/>
        <dbReference type="EC" id="3.1.1.11"/>
    </reaction>
</comment>
<dbReference type="Pfam" id="PF01095">
    <property type="entry name" value="Pectinesterase"/>
    <property type="match status" value="1"/>
</dbReference>
<sequence>MVMMKSPLPLFFFLIVLQLSPITSQTCNVKPPPSTETTSVICVDQNGCCNFTTVQAAVNAVDAFSQKMTIIWINTGTYVEKVIVPENKTNLTFQGQGLQSTIISWNDRGDVVGTYLTGSVEVYSNNFIAKNISFMNGAGPGTQAVAIRISGDKAAFWGCGFLGNQDTLLDDEGRHYFKDCFIQGTVDFIFGGATSLYENCELNSIANATAGCCDAAITANGREKNDTTGFAFVNCNITGTGRINLGRAWRPFARVVFSFTTISNIIVPEGWNDMGHPERQETVFFGEYQNSGDGAYNRTKRVSYSRNLTDTEAAPFLTKAFINGDQWLQPFA</sequence>
<evidence type="ECO:0000313" key="11">
    <source>
        <dbReference type="Proteomes" id="UP001141806"/>
    </source>
</evidence>
<evidence type="ECO:0000259" key="9">
    <source>
        <dbReference type="Pfam" id="PF01095"/>
    </source>
</evidence>
<dbReference type="InterPro" id="IPR012334">
    <property type="entry name" value="Pectin_lyas_fold"/>
</dbReference>
<evidence type="ECO:0000256" key="5">
    <source>
        <dbReference type="ARBA" id="ARBA00023085"/>
    </source>
</evidence>
<comment type="similarity">
    <text evidence="2">Belongs to the pectinesterase family.</text>
</comment>
<dbReference type="EC" id="3.1.1.11" evidence="3 8"/>
<dbReference type="Proteomes" id="UP001141806">
    <property type="component" value="Unassembled WGS sequence"/>
</dbReference>
<dbReference type="OrthoDB" id="2019149at2759"/>
<feature type="chain" id="PRO_5040538428" description="Pectinesterase" evidence="8">
    <location>
        <begin position="25"/>
        <end position="332"/>
    </location>
</feature>
<protein>
    <recommendedName>
        <fullName evidence="3 8">Pectinesterase</fullName>
        <ecNumber evidence="3 8">3.1.1.11</ecNumber>
    </recommendedName>
</protein>
<dbReference type="Gene3D" id="2.160.20.10">
    <property type="entry name" value="Single-stranded right-handed beta-helix, Pectin lyase-like"/>
    <property type="match status" value="1"/>
</dbReference>
<dbReference type="SUPFAM" id="SSF51126">
    <property type="entry name" value="Pectin lyase-like"/>
    <property type="match status" value="1"/>
</dbReference>
<reference evidence="10" key="1">
    <citation type="journal article" date="2023" name="Plant J.">
        <title>The genome of the king protea, Protea cynaroides.</title>
        <authorList>
            <person name="Chang J."/>
            <person name="Duong T.A."/>
            <person name="Schoeman C."/>
            <person name="Ma X."/>
            <person name="Roodt D."/>
            <person name="Barker N."/>
            <person name="Li Z."/>
            <person name="Van de Peer Y."/>
            <person name="Mizrachi E."/>
        </authorList>
    </citation>
    <scope>NUCLEOTIDE SEQUENCE</scope>
    <source>
        <tissue evidence="10">Young leaves</tissue>
    </source>
</reference>
<comment type="pathway">
    <text evidence="1 8">Glycan metabolism; pectin degradation; 2-dehydro-3-deoxy-D-gluconate from pectin: step 1/5.</text>
</comment>
<dbReference type="AlphaFoldDB" id="A0A9Q0QSU6"/>
<evidence type="ECO:0000313" key="10">
    <source>
        <dbReference type="EMBL" id="KAJ4970454.1"/>
    </source>
</evidence>
<dbReference type="PROSITE" id="PS00503">
    <property type="entry name" value="PECTINESTERASE_2"/>
    <property type="match status" value="1"/>
</dbReference>
<dbReference type="GO" id="GO:0042545">
    <property type="term" value="P:cell wall modification"/>
    <property type="evidence" value="ECO:0007669"/>
    <property type="project" value="UniProtKB-UniRule"/>
</dbReference>
<keyword evidence="4 8" id="KW-0378">Hydrolase</keyword>
<evidence type="ECO:0000256" key="1">
    <source>
        <dbReference type="ARBA" id="ARBA00005184"/>
    </source>
</evidence>
<dbReference type="PANTHER" id="PTHR31321">
    <property type="entry name" value="ACYL-COA THIOESTER HYDROLASE YBHC-RELATED"/>
    <property type="match status" value="1"/>
</dbReference>
<keyword evidence="5 8" id="KW-0063">Aspartyl esterase</keyword>
<evidence type="ECO:0000256" key="4">
    <source>
        <dbReference type="ARBA" id="ARBA00022801"/>
    </source>
</evidence>
<dbReference type="InterPro" id="IPR000070">
    <property type="entry name" value="Pectinesterase_cat"/>
</dbReference>
<evidence type="ECO:0000256" key="3">
    <source>
        <dbReference type="ARBA" id="ARBA00013229"/>
    </source>
</evidence>
<feature type="domain" description="Pectinesterase catalytic" evidence="9">
    <location>
        <begin position="41"/>
        <end position="325"/>
    </location>
</feature>
<evidence type="ECO:0000256" key="8">
    <source>
        <dbReference type="RuleBase" id="RU000589"/>
    </source>
</evidence>
<evidence type="ECO:0000256" key="7">
    <source>
        <dbReference type="PROSITE-ProRule" id="PRU10040"/>
    </source>
</evidence>
<accession>A0A9Q0QSU6</accession>
<evidence type="ECO:0000256" key="2">
    <source>
        <dbReference type="ARBA" id="ARBA00008891"/>
    </source>
</evidence>
<dbReference type="InterPro" id="IPR011050">
    <property type="entry name" value="Pectin_lyase_fold/virulence"/>
</dbReference>
<feature type="active site" evidence="7">
    <location>
        <position position="187"/>
    </location>
</feature>
<dbReference type="InterPro" id="IPR033131">
    <property type="entry name" value="Pectinesterase_Asp_AS"/>
</dbReference>